<feature type="compositionally biased region" description="Low complexity" evidence="1">
    <location>
        <begin position="27"/>
        <end position="42"/>
    </location>
</feature>
<dbReference type="EMBL" id="CP108264">
    <property type="protein sequence ID" value="WTU74982.1"/>
    <property type="molecule type" value="Genomic_DNA"/>
</dbReference>
<gene>
    <name evidence="2" type="ORF">OG327_17615</name>
</gene>
<sequence>MPIDPYAALNAMLRAEAARFTPPARQSEPAAAPKSPAAVAVESESEPQQSAAVDPAV</sequence>
<evidence type="ECO:0000313" key="2">
    <source>
        <dbReference type="EMBL" id="WTU74982.1"/>
    </source>
</evidence>
<reference evidence="2" key="1">
    <citation type="submission" date="2022-10" db="EMBL/GenBank/DDBJ databases">
        <title>The complete genomes of actinobacterial strains from the NBC collection.</title>
        <authorList>
            <person name="Joergensen T.S."/>
            <person name="Alvarez Arevalo M."/>
            <person name="Sterndorff E.B."/>
            <person name="Faurdal D."/>
            <person name="Vuksanovic O."/>
            <person name="Mourched A.-S."/>
            <person name="Charusanti P."/>
            <person name="Shaw S."/>
            <person name="Blin K."/>
            <person name="Weber T."/>
        </authorList>
    </citation>
    <scope>NUCLEOTIDE SEQUENCE</scope>
    <source>
        <strain evidence="2">NBC_00049</strain>
    </source>
</reference>
<evidence type="ECO:0000256" key="1">
    <source>
        <dbReference type="SAM" id="MobiDB-lite"/>
    </source>
</evidence>
<feature type="region of interest" description="Disordered" evidence="1">
    <location>
        <begin position="20"/>
        <end position="57"/>
    </location>
</feature>
<proteinExistence type="predicted"/>
<dbReference type="AlphaFoldDB" id="A0AAU2JQE2"/>
<protein>
    <submittedName>
        <fullName evidence="2">Uncharacterized protein</fullName>
    </submittedName>
</protein>
<name>A0AAU2JQE2_9ACTN</name>
<accession>A0AAU2JQE2</accession>
<organism evidence="2">
    <name type="scientific">Streptomyces sp. NBC_00049</name>
    <dbReference type="NCBI Taxonomy" id="2903617"/>
    <lineage>
        <taxon>Bacteria</taxon>
        <taxon>Bacillati</taxon>
        <taxon>Actinomycetota</taxon>
        <taxon>Actinomycetes</taxon>
        <taxon>Kitasatosporales</taxon>
        <taxon>Streptomycetaceae</taxon>
        <taxon>Streptomyces</taxon>
    </lineage>
</organism>